<proteinExistence type="predicted"/>
<reference evidence="2 3" key="1">
    <citation type="submission" date="2016-12" db="EMBL/GenBank/DDBJ databases">
        <authorList>
            <person name="Song W.-J."/>
            <person name="Kurnit D.M."/>
        </authorList>
    </citation>
    <scope>NUCLEOTIDE SEQUENCE [LARGE SCALE GENOMIC DNA]</scope>
    <source>
        <strain evidence="2 3">DSM 11393</strain>
    </source>
</reference>
<accession>A0A1M7TNY0</accession>
<name>A0A1M7TNY0_9BACT</name>
<dbReference type="EMBL" id="FRDI01000017">
    <property type="protein sequence ID" value="SHN72415.1"/>
    <property type="molecule type" value="Genomic_DNA"/>
</dbReference>
<evidence type="ECO:0000259" key="1">
    <source>
        <dbReference type="Pfam" id="PF13503"/>
    </source>
</evidence>
<dbReference type="AlphaFoldDB" id="A0A1M7TNY0"/>
<dbReference type="Pfam" id="PF13503">
    <property type="entry name" value="DUF4123"/>
    <property type="match status" value="1"/>
</dbReference>
<evidence type="ECO:0000313" key="3">
    <source>
        <dbReference type="Proteomes" id="UP000186469"/>
    </source>
</evidence>
<dbReference type="Proteomes" id="UP000186469">
    <property type="component" value="Unassembled WGS sequence"/>
</dbReference>
<feature type="domain" description="DUF4123" evidence="1">
    <location>
        <begin position="36"/>
        <end position="151"/>
    </location>
</feature>
<sequence length="302" mass="34578">MIPYTHSNISKMTYKDWSNYLQSQIVTDNADKLTTWYAIIDPSADNNLPDLLCDLNGNSEILPIFMNTMLEEYSLQGPLFVPLKEHSDVVNWFFEKSETKAIGIIYEVENTSVDSFFDHLQNLVECKLPNGKTGVFRFYDPRVLYALTQSEDQSWSHYASGSSLCLHAWEAGRAVPIQVLGENKIMEQEGFLITDDLLNFISKYTAPYTVINNMQGEKGETLRCLPIPESFQFVNSICEDLYSLNIRNISDLIIGISITMQLKYNIFKQTFVQELITAKMPSENLLDVLKKLPDNYFKGIKI</sequence>
<dbReference type="STRING" id="1121455.SAMN02745728_02314"/>
<gene>
    <name evidence="2" type="ORF">SAMN02745728_02314</name>
</gene>
<dbReference type="OrthoDB" id="5471790at2"/>
<protein>
    <recommendedName>
        <fullName evidence="1">DUF4123 domain-containing protein</fullName>
    </recommendedName>
</protein>
<dbReference type="InterPro" id="IPR025391">
    <property type="entry name" value="DUF4123"/>
</dbReference>
<keyword evidence="3" id="KW-1185">Reference proteome</keyword>
<evidence type="ECO:0000313" key="2">
    <source>
        <dbReference type="EMBL" id="SHN72415.1"/>
    </source>
</evidence>
<dbReference type="RefSeq" id="WP_072697981.1">
    <property type="nucleotide sequence ID" value="NZ_FRDI01000017.1"/>
</dbReference>
<organism evidence="2 3">
    <name type="scientific">Desulfovibrio litoralis DSM 11393</name>
    <dbReference type="NCBI Taxonomy" id="1121455"/>
    <lineage>
        <taxon>Bacteria</taxon>
        <taxon>Pseudomonadati</taxon>
        <taxon>Thermodesulfobacteriota</taxon>
        <taxon>Desulfovibrionia</taxon>
        <taxon>Desulfovibrionales</taxon>
        <taxon>Desulfovibrionaceae</taxon>
        <taxon>Desulfovibrio</taxon>
    </lineage>
</organism>